<evidence type="ECO:0008006" key="7">
    <source>
        <dbReference type="Google" id="ProtNLM"/>
    </source>
</evidence>
<keyword evidence="4" id="KW-0234">DNA repair</keyword>
<comment type="caution">
    <text evidence="5">The sequence shown here is derived from an EMBL/GenBank/DDBJ whole genome shotgun (WGS) entry which is preliminary data.</text>
</comment>
<dbReference type="GO" id="GO:0071821">
    <property type="term" value="C:FANCM-MHF complex"/>
    <property type="evidence" value="ECO:0007669"/>
    <property type="project" value="InterPro"/>
</dbReference>
<dbReference type="GO" id="GO:0000712">
    <property type="term" value="P:resolution of meiotic recombination intermediates"/>
    <property type="evidence" value="ECO:0007669"/>
    <property type="project" value="TreeGrafter"/>
</dbReference>
<keyword evidence="6" id="KW-1185">Reference proteome</keyword>
<dbReference type="FunFam" id="1.10.20.10:FF:000098">
    <property type="entry name" value="Apoptosis-inducing TAF9-like domain 1 family protein, putative"/>
    <property type="match status" value="1"/>
</dbReference>
<dbReference type="Pfam" id="PF15630">
    <property type="entry name" value="CENP-S"/>
    <property type="match status" value="1"/>
</dbReference>
<dbReference type="GO" id="GO:0046982">
    <property type="term" value="F:protein heterodimerization activity"/>
    <property type="evidence" value="ECO:0007669"/>
    <property type="project" value="InterPro"/>
</dbReference>
<dbReference type="CDD" id="cd22919">
    <property type="entry name" value="HFD_CENP-S"/>
    <property type="match status" value="1"/>
</dbReference>
<dbReference type="Proteomes" id="UP000053958">
    <property type="component" value="Unassembled WGS sequence"/>
</dbReference>
<dbReference type="AlphaFoldDB" id="A0A0F4Z2H8"/>
<evidence type="ECO:0000313" key="6">
    <source>
        <dbReference type="Proteomes" id="UP000053958"/>
    </source>
</evidence>
<gene>
    <name evidence="5" type="ORF">T310_1263</name>
</gene>
<evidence type="ECO:0000313" key="5">
    <source>
        <dbReference type="EMBL" id="KKA24714.1"/>
    </source>
</evidence>
<comment type="similarity">
    <text evidence="1">Belongs to the TAF9 family. CENP-S/MHF1 subfamily.</text>
</comment>
<dbReference type="GeneID" id="25313614"/>
<dbReference type="InterPro" id="IPR029003">
    <property type="entry name" value="CENP-S/Mhf1"/>
</dbReference>
<dbReference type="GO" id="GO:0003677">
    <property type="term" value="F:DNA binding"/>
    <property type="evidence" value="ECO:0007669"/>
    <property type="project" value="UniProtKB-KW"/>
</dbReference>
<dbReference type="STRING" id="1408163.A0A0F4Z2H8"/>
<protein>
    <recommendedName>
        <fullName evidence="7">Apoptosis-inducing TAF9-like domain 1 family protein</fullName>
    </recommendedName>
</protein>
<accession>A0A0F4Z2H8</accession>
<dbReference type="SUPFAM" id="SSF47113">
    <property type="entry name" value="Histone-fold"/>
    <property type="match status" value="1"/>
</dbReference>
<sequence length="114" mass="12533">MASNTDEEVALEERLKSALWLAIGKIVDEETIKLGVNATPQFIGALTEMVWAQIETVSQDLEAFAKHAGRSTINVSDVMLLARRNEGLESILRAYVDQLRAEATREAEEGDSDA</sequence>
<reference evidence="5 6" key="1">
    <citation type="submission" date="2015-04" db="EMBL/GenBank/DDBJ databases">
        <authorList>
            <person name="Heijne W.H."/>
            <person name="Fedorova N.D."/>
            <person name="Nierman W.C."/>
            <person name="Vollebregt A.W."/>
            <person name="Zhao Z."/>
            <person name="Wu L."/>
            <person name="Kumar M."/>
            <person name="Stam H."/>
            <person name="van den Berg M.A."/>
            <person name="Pel H.J."/>
        </authorList>
    </citation>
    <scope>NUCLEOTIDE SEQUENCE [LARGE SCALE GENOMIC DNA]</scope>
    <source>
        <strain evidence="5 6">CBS 393.64</strain>
    </source>
</reference>
<evidence type="ECO:0000256" key="2">
    <source>
        <dbReference type="ARBA" id="ARBA00022763"/>
    </source>
</evidence>
<dbReference type="GO" id="GO:0003682">
    <property type="term" value="F:chromatin binding"/>
    <property type="evidence" value="ECO:0007669"/>
    <property type="project" value="TreeGrafter"/>
</dbReference>
<dbReference type="GO" id="GO:0031297">
    <property type="term" value="P:replication fork processing"/>
    <property type="evidence" value="ECO:0007669"/>
    <property type="project" value="TreeGrafter"/>
</dbReference>
<keyword evidence="2" id="KW-0227">DNA damage</keyword>
<evidence type="ECO:0000256" key="1">
    <source>
        <dbReference type="ARBA" id="ARBA00006612"/>
    </source>
</evidence>
<dbReference type="PANTHER" id="PTHR22980:SF0">
    <property type="entry name" value="CENTROMERE PROTEIN S"/>
    <property type="match status" value="1"/>
</dbReference>
<dbReference type="GO" id="GO:0006281">
    <property type="term" value="P:DNA repair"/>
    <property type="evidence" value="ECO:0007669"/>
    <property type="project" value="UniProtKB-KW"/>
</dbReference>
<organism evidence="5 6">
    <name type="scientific">Rasamsonia emersonii (strain ATCC 16479 / CBS 393.64 / IMI 116815)</name>
    <dbReference type="NCBI Taxonomy" id="1408163"/>
    <lineage>
        <taxon>Eukaryota</taxon>
        <taxon>Fungi</taxon>
        <taxon>Dikarya</taxon>
        <taxon>Ascomycota</taxon>
        <taxon>Pezizomycotina</taxon>
        <taxon>Eurotiomycetes</taxon>
        <taxon>Eurotiomycetidae</taxon>
        <taxon>Eurotiales</taxon>
        <taxon>Trichocomaceae</taxon>
        <taxon>Rasamsonia</taxon>
    </lineage>
</organism>
<dbReference type="RefSeq" id="XP_013331326.1">
    <property type="nucleotide sequence ID" value="XM_013475872.1"/>
</dbReference>
<dbReference type="InterPro" id="IPR009072">
    <property type="entry name" value="Histone-fold"/>
</dbReference>
<evidence type="ECO:0000256" key="4">
    <source>
        <dbReference type="ARBA" id="ARBA00023204"/>
    </source>
</evidence>
<dbReference type="OrthoDB" id="1872155at2759"/>
<name>A0A0F4Z2H8_RASE3</name>
<dbReference type="EMBL" id="LASV01000050">
    <property type="protein sequence ID" value="KKA24714.1"/>
    <property type="molecule type" value="Genomic_DNA"/>
</dbReference>
<keyword evidence="3" id="KW-0238">DNA-binding</keyword>
<proteinExistence type="inferred from homology"/>
<dbReference type="PANTHER" id="PTHR22980">
    <property type="entry name" value="CORTISTATIN"/>
    <property type="match status" value="1"/>
</dbReference>
<evidence type="ECO:0000256" key="3">
    <source>
        <dbReference type="ARBA" id="ARBA00023125"/>
    </source>
</evidence>
<dbReference type="Gene3D" id="1.10.20.10">
    <property type="entry name" value="Histone, subunit A"/>
    <property type="match status" value="1"/>
</dbReference>